<protein>
    <submittedName>
        <fullName evidence="1">Uncharacterized protein</fullName>
    </submittedName>
</protein>
<accession>A0ABR2N8D5</accession>
<sequence length="77" mass="8564">MEGGSVPVGLVVENPDFVIYHRQDKLIASWLKPASRPDLTPANVTRYNPLTVPVQMVVMELDVQVDSAVQTLVYLQN</sequence>
<evidence type="ECO:0000313" key="1">
    <source>
        <dbReference type="EMBL" id="KAK8972352.1"/>
    </source>
</evidence>
<comment type="caution">
    <text evidence="1">The sequence shown here is derived from an EMBL/GenBank/DDBJ whole genome shotgun (WGS) entry which is preliminary data.</text>
</comment>
<evidence type="ECO:0000313" key="2">
    <source>
        <dbReference type="Proteomes" id="UP001396334"/>
    </source>
</evidence>
<dbReference type="Proteomes" id="UP001396334">
    <property type="component" value="Unassembled WGS sequence"/>
</dbReference>
<organism evidence="1 2">
    <name type="scientific">Hibiscus sabdariffa</name>
    <name type="common">roselle</name>
    <dbReference type="NCBI Taxonomy" id="183260"/>
    <lineage>
        <taxon>Eukaryota</taxon>
        <taxon>Viridiplantae</taxon>
        <taxon>Streptophyta</taxon>
        <taxon>Embryophyta</taxon>
        <taxon>Tracheophyta</taxon>
        <taxon>Spermatophyta</taxon>
        <taxon>Magnoliopsida</taxon>
        <taxon>eudicotyledons</taxon>
        <taxon>Gunneridae</taxon>
        <taxon>Pentapetalae</taxon>
        <taxon>rosids</taxon>
        <taxon>malvids</taxon>
        <taxon>Malvales</taxon>
        <taxon>Malvaceae</taxon>
        <taxon>Malvoideae</taxon>
        <taxon>Hibiscus</taxon>
    </lineage>
</organism>
<dbReference type="EMBL" id="JBBPBN010000217">
    <property type="protein sequence ID" value="KAK8972352.1"/>
    <property type="molecule type" value="Genomic_DNA"/>
</dbReference>
<reference evidence="1 2" key="1">
    <citation type="journal article" date="2024" name="G3 (Bethesda)">
        <title>Genome assembly of Hibiscus sabdariffa L. provides insights into metabolisms of medicinal natural products.</title>
        <authorList>
            <person name="Kim T."/>
        </authorList>
    </citation>
    <scope>NUCLEOTIDE SEQUENCE [LARGE SCALE GENOMIC DNA]</scope>
    <source>
        <strain evidence="1">TK-2024</strain>
        <tissue evidence="1">Old leaves</tissue>
    </source>
</reference>
<keyword evidence="2" id="KW-1185">Reference proteome</keyword>
<name>A0ABR2N8D5_9ROSI</name>
<gene>
    <name evidence="1" type="ORF">V6N11_028231</name>
</gene>
<proteinExistence type="predicted"/>